<reference evidence="8" key="1">
    <citation type="submission" date="2019-09" db="EMBL/GenBank/DDBJ databases">
        <title>Antimicrobial potential of Antarctic Bacteria.</title>
        <authorList>
            <person name="Benaud N."/>
            <person name="Edwards R.J."/>
            <person name="Ferrari B.C."/>
        </authorList>
    </citation>
    <scope>NUCLEOTIDE SEQUENCE [LARGE SCALE GENOMIC DNA]</scope>
    <source>
        <strain evidence="8">INR9</strain>
    </source>
</reference>
<evidence type="ECO:0000256" key="2">
    <source>
        <dbReference type="ARBA" id="ARBA00022692"/>
    </source>
</evidence>
<evidence type="ECO:0000259" key="6">
    <source>
        <dbReference type="Pfam" id="PF12698"/>
    </source>
</evidence>
<dbReference type="RefSeq" id="WP_185277786.1">
    <property type="nucleotide sequence ID" value="NZ_CP043641.1"/>
</dbReference>
<evidence type="ECO:0000256" key="1">
    <source>
        <dbReference type="ARBA" id="ARBA00004141"/>
    </source>
</evidence>
<dbReference type="AlphaFoldDB" id="A0A7G6Y7Z6"/>
<dbReference type="EMBL" id="CP043641">
    <property type="protein sequence ID" value="QNE34611.1"/>
    <property type="molecule type" value="Genomic_DNA"/>
</dbReference>
<dbReference type="KEGG" id="lse:F1C12_05395"/>
<accession>A0A7G6Y7Z6</accession>
<feature type="transmembrane region" description="Helical" evidence="5">
    <location>
        <begin position="361"/>
        <end position="382"/>
    </location>
</feature>
<keyword evidence="4 5" id="KW-0472">Membrane</keyword>
<dbReference type="InterPro" id="IPR013525">
    <property type="entry name" value="ABC2_TM"/>
</dbReference>
<proteinExistence type="predicted"/>
<keyword evidence="3 5" id="KW-1133">Transmembrane helix</keyword>
<protein>
    <submittedName>
        <fullName evidence="7">ABC transporter permease</fullName>
    </submittedName>
</protein>
<feature type="transmembrane region" description="Helical" evidence="5">
    <location>
        <begin position="23"/>
        <end position="46"/>
    </location>
</feature>
<organism evidence="7 8">
    <name type="scientific">Leifsonia shinshuensis</name>
    <dbReference type="NCBI Taxonomy" id="150026"/>
    <lineage>
        <taxon>Bacteria</taxon>
        <taxon>Bacillati</taxon>
        <taxon>Actinomycetota</taxon>
        <taxon>Actinomycetes</taxon>
        <taxon>Micrococcales</taxon>
        <taxon>Microbacteriaceae</taxon>
        <taxon>Leifsonia</taxon>
    </lineage>
</organism>
<feature type="transmembrane region" description="Helical" evidence="5">
    <location>
        <begin position="229"/>
        <end position="253"/>
    </location>
</feature>
<dbReference type="GO" id="GO:0016020">
    <property type="term" value="C:membrane"/>
    <property type="evidence" value="ECO:0007669"/>
    <property type="project" value="UniProtKB-SubCell"/>
</dbReference>
<name>A0A7G6Y7Z6_9MICO</name>
<dbReference type="GO" id="GO:0140359">
    <property type="term" value="F:ABC-type transporter activity"/>
    <property type="evidence" value="ECO:0007669"/>
    <property type="project" value="InterPro"/>
</dbReference>
<feature type="transmembrane region" description="Helical" evidence="5">
    <location>
        <begin position="305"/>
        <end position="327"/>
    </location>
</feature>
<gene>
    <name evidence="7" type="ORF">F1C12_05395</name>
</gene>
<feature type="transmembrane region" description="Helical" evidence="5">
    <location>
        <begin position="274"/>
        <end position="299"/>
    </location>
</feature>
<evidence type="ECO:0000256" key="3">
    <source>
        <dbReference type="ARBA" id="ARBA00022989"/>
    </source>
</evidence>
<dbReference type="PANTHER" id="PTHR43471">
    <property type="entry name" value="ABC TRANSPORTER PERMEASE"/>
    <property type="match status" value="1"/>
</dbReference>
<sequence length="413" mass="44224">MARHNLSTVIGFEFTRTIKKRSFWAVTLIMPLLIFGLGALVISANASSANTADQQKNQRFDFLYVDASGLVDPATAQEYGGKQIASSSEGVEEVQIGGTPAFFDYPADPSKQTIKVYGADAGVFANNKYSAVAQSLLSTSVEKKLDSPVDVAILRGETNTATTTFKDGAVAPGFEGILPPLIFLAAFFVVIVFLGNQMLNSTLEEKENRVTEMILTTINPTNLLVGKVISLFAVGIIQIAVFALPVVIGYLFFRDQLSIPNLDLSSLVFDPQKMIVGALITIGGFALFTGTLVAVGAVMPTAKDAAPFFSVVIFAVVIPIYAASYAVSTPEAPILQVLAYFPFTAPITALILNAFGSLPLWQAIIIIAELFILALIVLRLAVRLFRYGSIEYSSKVRITDVLGRKAATGSAAR</sequence>
<feature type="transmembrane region" description="Helical" evidence="5">
    <location>
        <begin position="334"/>
        <end position="355"/>
    </location>
</feature>
<evidence type="ECO:0000256" key="5">
    <source>
        <dbReference type="SAM" id="Phobius"/>
    </source>
</evidence>
<keyword evidence="2 5" id="KW-0812">Transmembrane</keyword>
<comment type="subcellular location">
    <subcellularLocation>
        <location evidence="1">Membrane</location>
        <topology evidence="1">Multi-pass membrane protein</topology>
    </subcellularLocation>
</comment>
<feature type="transmembrane region" description="Helical" evidence="5">
    <location>
        <begin position="181"/>
        <end position="199"/>
    </location>
</feature>
<dbReference type="Proteomes" id="UP000515511">
    <property type="component" value="Chromosome"/>
</dbReference>
<feature type="domain" description="ABC-2 type transporter transmembrane" evidence="6">
    <location>
        <begin position="21"/>
        <end position="382"/>
    </location>
</feature>
<dbReference type="PANTHER" id="PTHR43471:SF3">
    <property type="entry name" value="ABC TRANSPORTER PERMEASE PROTEIN NATB"/>
    <property type="match status" value="1"/>
</dbReference>
<evidence type="ECO:0000313" key="7">
    <source>
        <dbReference type="EMBL" id="QNE34611.1"/>
    </source>
</evidence>
<dbReference type="Pfam" id="PF12698">
    <property type="entry name" value="ABC2_membrane_3"/>
    <property type="match status" value="1"/>
</dbReference>
<evidence type="ECO:0000313" key="8">
    <source>
        <dbReference type="Proteomes" id="UP000515511"/>
    </source>
</evidence>
<evidence type="ECO:0000256" key="4">
    <source>
        <dbReference type="ARBA" id="ARBA00023136"/>
    </source>
</evidence>